<evidence type="ECO:0000256" key="2">
    <source>
        <dbReference type="ARBA" id="ARBA00022475"/>
    </source>
</evidence>
<feature type="transmembrane region" description="Helical" evidence="6">
    <location>
        <begin position="87"/>
        <end position="110"/>
    </location>
</feature>
<evidence type="ECO:0000256" key="5">
    <source>
        <dbReference type="ARBA" id="ARBA00023136"/>
    </source>
</evidence>
<evidence type="ECO:0000256" key="3">
    <source>
        <dbReference type="ARBA" id="ARBA00022692"/>
    </source>
</evidence>
<sequence length="289" mass="32328">MILNQESKRYFFIILGAFIFALGVNLFVVPVQLYSSGVLGIAQIIRTLLEQISNGMFPSSIDISGIINFAINIPLFMLAYHTISKRFFVRTLLSVISQTIFLTFIMIPTTPLVDDILTNCIIGGIVTGFGIGLTLRCSGSGGGLDILGVYFTKKLPHFSVGKLSLFINLSIYVVCAFLFHIEIAIYSAIYTTCFTLVLDKTHYQNINVTCVIFTKQLEIQNKVLSEMGRGMTFWQGKGAYTKENTYVMVTVISKYEVNQLKHIIKGLDPQAFTLFFEGMSVDGHFEKRL</sequence>
<comment type="caution">
    <text evidence="8">The sequence shown here is derived from an EMBL/GenBank/DDBJ whole genome shotgun (WGS) entry which is preliminary data.</text>
</comment>
<dbReference type="PANTHER" id="PTHR33545:SF5">
    <property type="entry name" value="UPF0750 MEMBRANE PROTEIN YITT"/>
    <property type="match status" value="1"/>
</dbReference>
<keyword evidence="3 6" id="KW-0812">Transmembrane</keyword>
<reference evidence="9" key="1">
    <citation type="submission" date="2023-06" db="EMBL/GenBank/DDBJ databases">
        <title>Identification and characterization of horizontal gene transfer across gut microbiota members of farm animals based on homology search.</title>
        <authorList>
            <person name="Zeman M."/>
            <person name="Kubasova T."/>
            <person name="Jahodarova E."/>
            <person name="Nykrynova M."/>
            <person name="Rychlik I."/>
        </authorList>
    </citation>
    <scope>NUCLEOTIDE SEQUENCE [LARGE SCALE GENOMIC DNA]</scope>
    <source>
        <strain evidence="9">ET341</strain>
    </source>
</reference>
<dbReference type="Pfam" id="PF02588">
    <property type="entry name" value="YitT_membrane"/>
    <property type="match status" value="1"/>
</dbReference>
<dbReference type="InterPro" id="IPR051461">
    <property type="entry name" value="UPF0750_membrane"/>
</dbReference>
<evidence type="ECO:0000313" key="9">
    <source>
        <dbReference type="Proteomes" id="UP001529275"/>
    </source>
</evidence>
<comment type="subcellular location">
    <subcellularLocation>
        <location evidence="1">Cell membrane</location>
        <topology evidence="1">Multi-pass membrane protein</topology>
    </subcellularLocation>
</comment>
<accession>A0ABT7UJF8</accession>
<dbReference type="InterPro" id="IPR003740">
    <property type="entry name" value="YitT"/>
</dbReference>
<keyword evidence="5 6" id="KW-0472">Membrane</keyword>
<dbReference type="PANTHER" id="PTHR33545">
    <property type="entry name" value="UPF0750 MEMBRANE PROTEIN YITT-RELATED"/>
    <property type="match status" value="1"/>
</dbReference>
<dbReference type="PIRSF" id="PIRSF006483">
    <property type="entry name" value="Membrane_protein_YitT"/>
    <property type="match status" value="1"/>
</dbReference>
<dbReference type="EMBL" id="JAUDCK010000029">
    <property type="protein sequence ID" value="MDM8196282.1"/>
    <property type="molecule type" value="Genomic_DNA"/>
</dbReference>
<dbReference type="Proteomes" id="UP001529275">
    <property type="component" value="Unassembled WGS sequence"/>
</dbReference>
<evidence type="ECO:0000259" key="7">
    <source>
        <dbReference type="Pfam" id="PF10035"/>
    </source>
</evidence>
<feature type="domain" description="DUF2179" evidence="7">
    <location>
        <begin position="229"/>
        <end position="282"/>
    </location>
</feature>
<dbReference type="CDD" id="cd16380">
    <property type="entry name" value="YitT_C"/>
    <property type="match status" value="1"/>
</dbReference>
<feature type="transmembrane region" description="Helical" evidence="6">
    <location>
        <begin position="12"/>
        <end position="35"/>
    </location>
</feature>
<proteinExistence type="predicted"/>
<dbReference type="InterPro" id="IPR015867">
    <property type="entry name" value="N-reg_PII/ATP_PRibTrfase_C"/>
</dbReference>
<evidence type="ECO:0000313" key="8">
    <source>
        <dbReference type="EMBL" id="MDM8196282.1"/>
    </source>
</evidence>
<dbReference type="InterPro" id="IPR019264">
    <property type="entry name" value="DUF2179"/>
</dbReference>
<dbReference type="Pfam" id="PF10035">
    <property type="entry name" value="DUF2179"/>
    <property type="match status" value="1"/>
</dbReference>
<protein>
    <submittedName>
        <fullName evidence="8">YitT family protein</fullName>
    </submittedName>
</protein>
<evidence type="ECO:0000256" key="6">
    <source>
        <dbReference type="SAM" id="Phobius"/>
    </source>
</evidence>
<dbReference type="RefSeq" id="WP_087243871.1">
    <property type="nucleotide sequence ID" value="NZ_JAUDCK010000029.1"/>
</dbReference>
<dbReference type="Gene3D" id="3.30.70.120">
    <property type="match status" value="1"/>
</dbReference>
<organism evidence="8 9">
    <name type="scientific">Massilimicrobiota timonensis</name>
    <dbReference type="NCBI Taxonomy" id="1776392"/>
    <lineage>
        <taxon>Bacteria</taxon>
        <taxon>Bacillati</taxon>
        <taxon>Bacillota</taxon>
        <taxon>Erysipelotrichia</taxon>
        <taxon>Erysipelotrichales</taxon>
        <taxon>Erysipelotrichaceae</taxon>
        <taxon>Massilimicrobiota</taxon>
    </lineage>
</organism>
<evidence type="ECO:0000256" key="4">
    <source>
        <dbReference type="ARBA" id="ARBA00022989"/>
    </source>
</evidence>
<evidence type="ECO:0000256" key="1">
    <source>
        <dbReference type="ARBA" id="ARBA00004651"/>
    </source>
</evidence>
<keyword evidence="2" id="KW-1003">Cell membrane</keyword>
<feature type="transmembrane region" description="Helical" evidence="6">
    <location>
        <begin position="163"/>
        <end position="189"/>
    </location>
</feature>
<feature type="transmembrane region" description="Helical" evidence="6">
    <location>
        <begin position="55"/>
        <end position="80"/>
    </location>
</feature>
<gene>
    <name evidence="8" type="ORF">QUV98_08135</name>
</gene>
<keyword evidence="4 6" id="KW-1133">Transmembrane helix</keyword>
<name>A0ABT7UJF8_9FIRM</name>
<keyword evidence="9" id="KW-1185">Reference proteome</keyword>